<evidence type="ECO:0000313" key="2">
    <source>
        <dbReference type="Proteomes" id="UP001164250"/>
    </source>
</evidence>
<comment type="caution">
    <text evidence="1">The sequence shown here is derived from an EMBL/GenBank/DDBJ whole genome shotgun (WGS) entry which is preliminary data.</text>
</comment>
<dbReference type="EMBL" id="CM047904">
    <property type="protein sequence ID" value="KAJ0090357.1"/>
    <property type="molecule type" value="Genomic_DNA"/>
</dbReference>
<keyword evidence="2" id="KW-1185">Reference proteome</keyword>
<reference evidence="2" key="1">
    <citation type="journal article" date="2023" name="G3 (Bethesda)">
        <title>Genome assembly and association tests identify interacting loci associated with vigor, precocity, and sex in interspecific pistachio rootstocks.</title>
        <authorList>
            <person name="Palmer W."/>
            <person name="Jacygrad E."/>
            <person name="Sagayaradj S."/>
            <person name="Cavanaugh K."/>
            <person name="Han R."/>
            <person name="Bertier L."/>
            <person name="Beede B."/>
            <person name="Kafkas S."/>
            <person name="Golino D."/>
            <person name="Preece J."/>
            <person name="Michelmore R."/>
        </authorList>
    </citation>
    <scope>NUCLEOTIDE SEQUENCE [LARGE SCALE GENOMIC DNA]</scope>
</reference>
<accession>A0ACC1AUP4</accession>
<sequence>MEVMVGPTYSMEVSVPSQSCVLDRSGVAAAQDKSTCLFLKGNGGEKEDHHETGGEKVGSGYGSGGSSDSSSSIGDPGDSEEEENDENDDVASSSKLKKSTLSLDSLEDSLPIKRGLSNHYTGRSKSFANLSDVSTVKDLGKEDNSFNKRRRLFMANKLSRNNRRSSFYSWQNPVSMPLLPALEEEEEKDHLHPHQVQNLSSFKQEAAEEEEQQQPIKNPPTKTLNGSRFKIGCKSQSCFSLADLQEDQEEEENQW</sequence>
<name>A0ACC1AUP4_9ROSI</name>
<protein>
    <submittedName>
        <fullName evidence="1">Uncharacterized protein</fullName>
    </submittedName>
</protein>
<evidence type="ECO:0000313" key="1">
    <source>
        <dbReference type="EMBL" id="KAJ0090357.1"/>
    </source>
</evidence>
<proteinExistence type="predicted"/>
<gene>
    <name evidence="1" type="ORF">Patl1_12675</name>
</gene>
<dbReference type="Proteomes" id="UP001164250">
    <property type="component" value="Chromosome 8"/>
</dbReference>
<organism evidence="1 2">
    <name type="scientific">Pistacia atlantica</name>
    <dbReference type="NCBI Taxonomy" id="434234"/>
    <lineage>
        <taxon>Eukaryota</taxon>
        <taxon>Viridiplantae</taxon>
        <taxon>Streptophyta</taxon>
        <taxon>Embryophyta</taxon>
        <taxon>Tracheophyta</taxon>
        <taxon>Spermatophyta</taxon>
        <taxon>Magnoliopsida</taxon>
        <taxon>eudicotyledons</taxon>
        <taxon>Gunneridae</taxon>
        <taxon>Pentapetalae</taxon>
        <taxon>rosids</taxon>
        <taxon>malvids</taxon>
        <taxon>Sapindales</taxon>
        <taxon>Anacardiaceae</taxon>
        <taxon>Pistacia</taxon>
    </lineage>
</organism>